<accession>A0ACB9VKH2</accession>
<evidence type="ECO:0000313" key="2">
    <source>
        <dbReference type="Proteomes" id="UP001057279"/>
    </source>
</evidence>
<sequence>MEDLVQLQETNMDLSMDRQETVLGTQSPIKGGTVILSTKGLDQAQGKDRGVTMSSQVTAPDSLELVMDKPPLDPEAVGTGNPVLVRPVTAKDIQKTQETLSFVVKNWLIEEIDIMEC</sequence>
<evidence type="ECO:0000313" key="1">
    <source>
        <dbReference type="EMBL" id="KAI4590313.1"/>
    </source>
</evidence>
<dbReference type="Proteomes" id="UP001057279">
    <property type="component" value="Linkage Group LG01"/>
</dbReference>
<keyword evidence="2" id="KW-1185">Reference proteome</keyword>
<proteinExistence type="predicted"/>
<dbReference type="EMBL" id="CM043026">
    <property type="protein sequence ID" value="KAI4590313.1"/>
    <property type="molecule type" value="Genomic_DNA"/>
</dbReference>
<reference evidence="1" key="1">
    <citation type="submission" date="2022-03" db="EMBL/GenBank/DDBJ databases">
        <title>Genomic analyses of argali, domestic sheep and their hybrids provide insights into chromosomal evolution, heterosis and genetic basis of agronomic traits.</title>
        <authorList>
            <person name="Li M."/>
        </authorList>
    </citation>
    <scope>NUCLEOTIDE SEQUENCE</scope>
    <source>
        <strain evidence="1">F1 hybrid</strain>
    </source>
</reference>
<gene>
    <name evidence="1" type="ORF">MJG53_001362</name>
</gene>
<organism evidence="1 2">
    <name type="scientific">Ovis ammon polii x Ovis aries</name>
    <dbReference type="NCBI Taxonomy" id="2918886"/>
    <lineage>
        <taxon>Eukaryota</taxon>
        <taxon>Metazoa</taxon>
        <taxon>Chordata</taxon>
        <taxon>Craniata</taxon>
        <taxon>Vertebrata</taxon>
        <taxon>Euteleostomi</taxon>
        <taxon>Mammalia</taxon>
        <taxon>Eutheria</taxon>
        <taxon>Laurasiatheria</taxon>
        <taxon>Artiodactyla</taxon>
        <taxon>Ruminantia</taxon>
        <taxon>Pecora</taxon>
        <taxon>Bovidae</taxon>
        <taxon>Caprinae</taxon>
        <taxon>Ovis</taxon>
    </lineage>
</organism>
<protein>
    <submittedName>
        <fullName evidence="1">Uncharacterized protein</fullName>
    </submittedName>
</protein>
<comment type="caution">
    <text evidence="1">The sequence shown here is derived from an EMBL/GenBank/DDBJ whole genome shotgun (WGS) entry which is preliminary data.</text>
</comment>
<name>A0ACB9VKH2_9CETA</name>